<keyword evidence="6" id="KW-0460">Magnesium</keyword>
<dbReference type="InterPro" id="IPR017866">
    <property type="entry name" value="Succ-CoA_synthase_bsu_CS"/>
</dbReference>
<dbReference type="PIRSF" id="PIRSF001554">
    <property type="entry name" value="SucCS_beta"/>
    <property type="match status" value="1"/>
</dbReference>
<dbReference type="InterPro" id="IPR016102">
    <property type="entry name" value="Succinyl-CoA_synth-like"/>
</dbReference>
<evidence type="ECO:0000256" key="4">
    <source>
        <dbReference type="ARBA" id="ARBA00022723"/>
    </source>
</evidence>
<dbReference type="PROSITE" id="PS01217">
    <property type="entry name" value="SUCCINYL_COA_LIG_3"/>
    <property type="match status" value="1"/>
</dbReference>
<dbReference type="FunFam" id="3.30.470.20:FF:000002">
    <property type="entry name" value="Succinate--CoA ligase [ADP-forming] subunit beta"/>
    <property type="match status" value="1"/>
</dbReference>
<dbReference type="InterPro" id="IPR011761">
    <property type="entry name" value="ATP-grasp"/>
</dbReference>
<dbReference type="InterPro" id="IPR013815">
    <property type="entry name" value="ATP_grasp_subdomain_1"/>
</dbReference>
<dbReference type="Pfam" id="PF00549">
    <property type="entry name" value="Ligase_CoA"/>
    <property type="match status" value="1"/>
</dbReference>
<dbReference type="GO" id="GO:0006104">
    <property type="term" value="P:succinyl-CoA metabolic process"/>
    <property type="evidence" value="ECO:0007669"/>
    <property type="project" value="TreeGrafter"/>
</dbReference>
<evidence type="ECO:0000259" key="7">
    <source>
        <dbReference type="PROSITE" id="PS50975"/>
    </source>
</evidence>
<dbReference type="NCBIfam" id="TIGR01016">
    <property type="entry name" value="sucCoAbeta"/>
    <property type="match status" value="1"/>
</dbReference>
<organism evidence="8">
    <name type="scientific">hydrothermal vent metagenome</name>
    <dbReference type="NCBI Taxonomy" id="652676"/>
    <lineage>
        <taxon>unclassified sequences</taxon>
        <taxon>metagenomes</taxon>
        <taxon>ecological metagenomes</taxon>
    </lineage>
</organism>
<proteinExistence type="inferred from homology"/>
<evidence type="ECO:0000313" key="8">
    <source>
        <dbReference type="EMBL" id="VAW95292.1"/>
    </source>
</evidence>
<evidence type="ECO:0000256" key="1">
    <source>
        <dbReference type="ARBA" id="ARBA00001946"/>
    </source>
</evidence>
<evidence type="ECO:0000256" key="6">
    <source>
        <dbReference type="ARBA" id="ARBA00022842"/>
    </source>
</evidence>
<accession>A0A3B1A6C0</accession>
<dbReference type="InterPro" id="IPR005809">
    <property type="entry name" value="Succ_CoA_ligase-like_bsu"/>
</dbReference>
<dbReference type="InterPro" id="IPR005811">
    <property type="entry name" value="SUCC_ACL_C"/>
</dbReference>
<dbReference type="GO" id="GO:0004775">
    <property type="term" value="F:succinate-CoA ligase (ADP-forming) activity"/>
    <property type="evidence" value="ECO:0007669"/>
    <property type="project" value="UniProtKB-EC"/>
</dbReference>
<sequence length="386" mass="41575">MNIHEFQAKALFREYGVPVPDGEVTRTVDGAMRIAKELDGERWVVKAQVHAGGRGKAGGVKVVESLQAVVQAAESLLGTQLVTGQSGPDGQPVDQVLIEKPTSIDRELYLGMLVDRASERVVVMASAAGGMDIEEVARDHPEKLYTLYIDPVVGLQAYQCRQVIFALGLAEHARQMTQIMQALYQLYIDKDISLVEINPLVVSADGLMAIDAKINFDDNALYRHKHKSSLRDLRQEDEKEAQAQVHGLSYVSLDGDIACMVNGAGLAMATMDMIKYFGAEPANFLDVGGGTTAEKVAEAFKIILSDEKVKAILVNIFGGIVRCDLIAEGIIKAIKEVSVAVPVVVRLEGTNVEQGQKLLAECDLDIISAVDLDDAASKAVAATKAS</sequence>
<reference evidence="8" key="1">
    <citation type="submission" date="2018-06" db="EMBL/GenBank/DDBJ databases">
        <authorList>
            <person name="Zhirakovskaya E."/>
        </authorList>
    </citation>
    <scope>NUCLEOTIDE SEQUENCE</scope>
</reference>
<protein>
    <submittedName>
        <fullName evidence="8">Succinyl-CoA ligase [ADP-forming] beta chain</fullName>
        <ecNumber evidence="8">6.2.1.5</ecNumber>
    </submittedName>
</protein>
<evidence type="ECO:0000256" key="3">
    <source>
        <dbReference type="ARBA" id="ARBA00022598"/>
    </source>
</evidence>
<comment type="cofactor">
    <cofactor evidence="1">
        <name>Mg(2+)</name>
        <dbReference type="ChEBI" id="CHEBI:18420"/>
    </cofactor>
</comment>
<dbReference type="GO" id="GO:0046872">
    <property type="term" value="F:metal ion binding"/>
    <property type="evidence" value="ECO:0007669"/>
    <property type="project" value="UniProtKB-KW"/>
</dbReference>
<dbReference type="PANTHER" id="PTHR11815:SF10">
    <property type="entry name" value="SUCCINATE--COA LIGASE [GDP-FORMING] SUBUNIT BETA, MITOCHONDRIAL"/>
    <property type="match status" value="1"/>
</dbReference>
<dbReference type="HAMAP" id="MF_00558">
    <property type="entry name" value="Succ_CoA_beta"/>
    <property type="match status" value="1"/>
</dbReference>
<name>A0A3B1A6C0_9ZZZZ</name>
<dbReference type="AlphaFoldDB" id="A0A3B1A6C0"/>
<dbReference type="GO" id="GO:0042709">
    <property type="term" value="C:succinate-CoA ligase complex"/>
    <property type="evidence" value="ECO:0007669"/>
    <property type="project" value="TreeGrafter"/>
</dbReference>
<dbReference type="GO" id="GO:0005829">
    <property type="term" value="C:cytosol"/>
    <property type="evidence" value="ECO:0007669"/>
    <property type="project" value="TreeGrafter"/>
</dbReference>
<gene>
    <name evidence="8" type="ORF">MNBD_GAMMA21-1440</name>
</gene>
<dbReference type="EC" id="6.2.1.5" evidence="8"/>
<evidence type="ECO:0000256" key="2">
    <source>
        <dbReference type="ARBA" id="ARBA00022532"/>
    </source>
</evidence>
<dbReference type="SUPFAM" id="SSF52210">
    <property type="entry name" value="Succinyl-CoA synthetase domains"/>
    <property type="match status" value="1"/>
</dbReference>
<evidence type="ECO:0000256" key="5">
    <source>
        <dbReference type="ARBA" id="ARBA00022741"/>
    </source>
</evidence>
<dbReference type="Gene3D" id="3.30.1490.20">
    <property type="entry name" value="ATP-grasp fold, A domain"/>
    <property type="match status" value="1"/>
</dbReference>
<keyword evidence="4" id="KW-0479">Metal-binding</keyword>
<keyword evidence="2" id="KW-0816">Tricarboxylic acid cycle</keyword>
<dbReference type="Gene3D" id="3.40.50.261">
    <property type="entry name" value="Succinyl-CoA synthetase domains"/>
    <property type="match status" value="1"/>
</dbReference>
<keyword evidence="5" id="KW-0547">Nucleotide-binding</keyword>
<dbReference type="EMBL" id="UOFR01000032">
    <property type="protein sequence ID" value="VAW95292.1"/>
    <property type="molecule type" value="Genomic_DNA"/>
</dbReference>
<feature type="domain" description="ATP-grasp" evidence="7">
    <location>
        <begin position="9"/>
        <end position="227"/>
    </location>
</feature>
<dbReference type="Gene3D" id="3.30.470.20">
    <property type="entry name" value="ATP-grasp fold, B domain"/>
    <property type="match status" value="1"/>
</dbReference>
<dbReference type="FunFam" id="3.30.1490.20:FF:000002">
    <property type="entry name" value="Succinate--CoA ligase [ADP-forming] subunit beta"/>
    <property type="match status" value="1"/>
</dbReference>
<dbReference type="GO" id="GO:0005524">
    <property type="term" value="F:ATP binding"/>
    <property type="evidence" value="ECO:0007669"/>
    <property type="project" value="InterPro"/>
</dbReference>
<dbReference type="NCBIfam" id="NF001913">
    <property type="entry name" value="PRK00696.1"/>
    <property type="match status" value="1"/>
</dbReference>
<keyword evidence="3 8" id="KW-0436">Ligase</keyword>
<dbReference type="InterPro" id="IPR013650">
    <property type="entry name" value="ATP-grasp_succ-CoA_synth-type"/>
</dbReference>
<dbReference type="FunFam" id="3.40.50.261:FF:000001">
    <property type="entry name" value="Succinate--CoA ligase [ADP-forming] subunit beta"/>
    <property type="match status" value="1"/>
</dbReference>
<dbReference type="PANTHER" id="PTHR11815">
    <property type="entry name" value="SUCCINYL-COA SYNTHETASE BETA CHAIN"/>
    <property type="match status" value="1"/>
</dbReference>
<dbReference type="PROSITE" id="PS50975">
    <property type="entry name" value="ATP_GRASP"/>
    <property type="match status" value="1"/>
</dbReference>
<dbReference type="SUPFAM" id="SSF56059">
    <property type="entry name" value="Glutathione synthetase ATP-binding domain-like"/>
    <property type="match status" value="1"/>
</dbReference>
<dbReference type="GO" id="GO:0006099">
    <property type="term" value="P:tricarboxylic acid cycle"/>
    <property type="evidence" value="ECO:0007669"/>
    <property type="project" value="UniProtKB-KW"/>
</dbReference>
<dbReference type="Pfam" id="PF08442">
    <property type="entry name" value="ATP-grasp_2"/>
    <property type="match status" value="1"/>
</dbReference>